<feature type="transmembrane region" description="Helical" evidence="6">
    <location>
        <begin position="77"/>
        <end position="110"/>
    </location>
</feature>
<keyword evidence="4 6" id="KW-0472">Membrane</keyword>
<dbReference type="OrthoDB" id="3579456at2"/>
<feature type="transmembrane region" description="Helical" evidence="6">
    <location>
        <begin position="144"/>
        <end position="165"/>
    </location>
</feature>
<name>A0A1G8E7L8_9MICC</name>
<keyword evidence="9" id="KW-1185">Reference proteome</keyword>
<proteinExistence type="predicted"/>
<evidence type="ECO:0000256" key="4">
    <source>
        <dbReference type="ARBA" id="ARBA00023136"/>
    </source>
</evidence>
<dbReference type="Pfam" id="PF13515">
    <property type="entry name" value="FUSC_2"/>
    <property type="match status" value="1"/>
</dbReference>
<feature type="domain" description="Integral membrane bound transporter" evidence="7">
    <location>
        <begin position="32"/>
        <end position="158"/>
    </location>
</feature>
<feature type="transmembrane region" description="Helical" evidence="6">
    <location>
        <begin position="52"/>
        <end position="70"/>
    </location>
</feature>
<evidence type="ECO:0000259" key="7">
    <source>
        <dbReference type="Pfam" id="PF13515"/>
    </source>
</evidence>
<keyword evidence="3 6" id="KW-1133">Transmembrane helix</keyword>
<feature type="transmembrane region" description="Helical" evidence="6">
    <location>
        <begin position="23"/>
        <end position="40"/>
    </location>
</feature>
<evidence type="ECO:0000256" key="5">
    <source>
        <dbReference type="SAM" id="MobiDB-lite"/>
    </source>
</evidence>
<dbReference type="AlphaFoldDB" id="A0A1G8E7L8"/>
<evidence type="ECO:0000313" key="9">
    <source>
        <dbReference type="Proteomes" id="UP000199258"/>
    </source>
</evidence>
<feature type="region of interest" description="Disordered" evidence="5">
    <location>
        <begin position="353"/>
        <end position="374"/>
    </location>
</feature>
<evidence type="ECO:0000256" key="6">
    <source>
        <dbReference type="SAM" id="Phobius"/>
    </source>
</evidence>
<dbReference type="RefSeq" id="WP_090584528.1">
    <property type="nucleotide sequence ID" value="NZ_FNDT01000002.1"/>
</dbReference>
<evidence type="ECO:0000256" key="1">
    <source>
        <dbReference type="ARBA" id="ARBA00004141"/>
    </source>
</evidence>
<protein>
    <submittedName>
        <fullName evidence="8">Aromatic acid exporter family member 1</fullName>
    </submittedName>
</protein>
<comment type="subcellular location">
    <subcellularLocation>
        <location evidence="1">Membrane</location>
        <topology evidence="1">Multi-pass membrane protein</topology>
    </subcellularLocation>
</comment>
<dbReference type="InterPro" id="IPR049453">
    <property type="entry name" value="Memb_transporter_dom"/>
</dbReference>
<gene>
    <name evidence="8" type="ORF">SAMN04488693_1029</name>
</gene>
<organism evidence="8 9">
    <name type="scientific">Arthrobacter subterraneus</name>
    <dbReference type="NCBI Taxonomy" id="335973"/>
    <lineage>
        <taxon>Bacteria</taxon>
        <taxon>Bacillati</taxon>
        <taxon>Actinomycetota</taxon>
        <taxon>Actinomycetes</taxon>
        <taxon>Micrococcales</taxon>
        <taxon>Micrococcaceae</taxon>
        <taxon>Arthrobacter</taxon>
    </lineage>
</organism>
<dbReference type="STRING" id="335973.SAMN04488693_1029"/>
<evidence type="ECO:0000256" key="2">
    <source>
        <dbReference type="ARBA" id="ARBA00022692"/>
    </source>
</evidence>
<dbReference type="Proteomes" id="UP000199258">
    <property type="component" value="Unassembled WGS sequence"/>
</dbReference>
<evidence type="ECO:0000313" key="8">
    <source>
        <dbReference type="EMBL" id="SDH65942.1"/>
    </source>
</evidence>
<dbReference type="GO" id="GO:0016020">
    <property type="term" value="C:membrane"/>
    <property type="evidence" value="ECO:0007669"/>
    <property type="project" value="UniProtKB-SubCell"/>
</dbReference>
<reference evidence="8 9" key="1">
    <citation type="submission" date="2016-10" db="EMBL/GenBank/DDBJ databases">
        <authorList>
            <person name="de Groot N.N."/>
        </authorList>
    </citation>
    <scope>NUCLEOTIDE SEQUENCE [LARGE SCALE GENOMIC DNA]</scope>
    <source>
        <strain evidence="8 9">NP_1H</strain>
    </source>
</reference>
<accession>A0A1G8E7L8</accession>
<evidence type="ECO:0000256" key="3">
    <source>
        <dbReference type="ARBA" id="ARBA00022989"/>
    </source>
</evidence>
<sequence length="374" mass="40024">MPSLLTGSQARTHARQLITHERVLLAVKTALAAAIAWWIALRVPGVAAEYPYYAPLGAVASMYPTVAGSARQGVQTLIGLAVGFALAFPIIIIGDVSVVSVAIVVGVGVLAAGLPRLGAGRDWIPIASLFVLLVGGENPEEYSFGYLIQMLVGVIVGLGVNMLVFPPLHLDGAVRGLQDFRALLARQLGDMAAAITESWPPEHEDWAEREGRLSDLGKEVRSAVQLADTSRHGNLRRRRHKRDLNADYLWLQAMERVGFHVQNMTEVLAGVIWHTPESTPLPPALVEPLGDAMALTAKAVDEWDAEGATMTAAEDAVEHLMQQISSSAAAEERIQATAALGMDLRRILLTVRAESGSPHAEEAPDPESSDGQQA</sequence>
<dbReference type="EMBL" id="FNDT01000002">
    <property type="protein sequence ID" value="SDH65942.1"/>
    <property type="molecule type" value="Genomic_DNA"/>
</dbReference>
<keyword evidence="2 6" id="KW-0812">Transmembrane</keyword>